<organism evidence="2 3">
    <name type="scientific">Vibrio gallaecicus</name>
    <dbReference type="NCBI Taxonomy" id="552386"/>
    <lineage>
        <taxon>Bacteria</taxon>
        <taxon>Pseudomonadati</taxon>
        <taxon>Pseudomonadota</taxon>
        <taxon>Gammaproteobacteria</taxon>
        <taxon>Vibrionales</taxon>
        <taxon>Vibrionaceae</taxon>
        <taxon>Vibrio</taxon>
    </lineage>
</organism>
<keyword evidence="3" id="KW-1185">Reference proteome</keyword>
<keyword evidence="1" id="KW-0472">Membrane</keyword>
<gene>
    <name evidence="2" type="primary">tadF</name>
    <name evidence="2" type="ORF">AB4566_15115</name>
</gene>
<reference evidence="2 3" key="1">
    <citation type="journal article" date="2024" name="ISME J.">
        <title>Tailless and filamentous prophages are predominant in marine Vibrio.</title>
        <authorList>
            <person name="Steensen K."/>
            <person name="Seneca J."/>
            <person name="Bartlau N."/>
            <person name="Yu X.A."/>
            <person name="Hussain F.A."/>
            <person name="Polz M.F."/>
        </authorList>
    </citation>
    <scope>NUCLEOTIDE SEQUENCE [LARGE SCALE GENOMIC DNA]</scope>
    <source>
        <strain evidence="2 3">10N.222.51.A1</strain>
    </source>
</reference>
<comment type="caution">
    <text evidence="2">The sequence shown here is derived from an EMBL/GenBank/DDBJ whole genome shotgun (WGS) entry which is preliminary data.</text>
</comment>
<sequence length="178" mass="19655">MHSISKQKGNFSIEFALLGVVFATLMIFTSDLVIKLSMQGKLDRLSYSAVNILKERTQLYSPNNSEITNASALELHQIIAQSLQRTTGDYSNANMSSTFESLTFSDNTTSALTTINQSGGCSLAQTLQDYDALSMITSWGRRASLYRVTICYETDNWAGELLDANFTTIQSSSIMMGR</sequence>
<proteinExistence type="predicted"/>
<evidence type="ECO:0000313" key="2">
    <source>
        <dbReference type="EMBL" id="MFA0569599.1"/>
    </source>
</evidence>
<name>A0ABV4NF13_9VIBR</name>
<feature type="transmembrane region" description="Helical" evidence="1">
    <location>
        <begin position="15"/>
        <end position="34"/>
    </location>
</feature>
<dbReference type="RefSeq" id="WP_137372812.1">
    <property type="nucleotide sequence ID" value="NZ_AP025490.1"/>
</dbReference>
<evidence type="ECO:0000313" key="3">
    <source>
        <dbReference type="Proteomes" id="UP001570417"/>
    </source>
</evidence>
<dbReference type="EMBL" id="JBFRUW010000056">
    <property type="protein sequence ID" value="MFA0569599.1"/>
    <property type="molecule type" value="Genomic_DNA"/>
</dbReference>
<dbReference type="InterPro" id="IPR031582">
    <property type="entry name" value="TadF"/>
</dbReference>
<accession>A0ABV4NF13</accession>
<keyword evidence="1" id="KW-0812">Transmembrane</keyword>
<evidence type="ECO:0000256" key="1">
    <source>
        <dbReference type="SAM" id="Phobius"/>
    </source>
</evidence>
<dbReference type="Proteomes" id="UP001570417">
    <property type="component" value="Unassembled WGS sequence"/>
</dbReference>
<keyword evidence="1" id="KW-1133">Transmembrane helix</keyword>
<dbReference type="Pfam" id="PF16964">
    <property type="entry name" value="TadF"/>
    <property type="match status" value="1"/>
</dbReference>
<protein>
    <submittedName>
        <fullName evidence="2">Tight adherence pilus pseudopilin TadF</fullName>
    </submittedName>
</protein>